<organism evidence="5 6">
    <name type="scientific">Wansuia hejianensis</name>
    <dbReference type="NCBI Taxonomy" id="2763667"/>
    <lineage>
        <taxon>Bacteria</taxon>
        <taxon>Bacillati</taxon>
        <taxon>Bacillota</taxon>
        <taxon>Clostridia</taxon>
        <taxon>Lachnospirales</taxon>
        <taxon>Lachnospiraceae</taxon>
        <taxon>Wansuia</taxon>
    </lineage>
</organism>
<evidence type="ECO:0000256" key="2">
    <source>
        <dbReference type="ARBA" id="ARBA00023002"/>
    </source>
</evidence>
<dbReference type="InterPro" id="IPR050642">
    <property type="entry name" value="PDH_E1_Alpha_Subunit"/>
</dbReference>
<dbReference type="InterPro" id="IPR001017">
    <property type="entry name" value="DH_E1"/>
</dbReference>
<gene>
    <name evidence="5" type="ORF">H9Q79_05330</name>
</gene>
<dbReference type="SUPFAM" id="SSF52518">
    <property type="entry name" value="Thiamin diphosphate-binding fold (THDP-binding)"/>
    <property type="match status" value="1"/>
</dbReference>
<dbReference type="KEGG" id="whj:H9Q79_05330"/>
<sequence length="319" mass="35495">MQYEKELLEEMWRKMNLSREFEERVQWLFSMGLVHGTTHLGVGEEATAVGSILALKPEDYVFGTHRGHNQAITKGVDINHMMAEILARETGVCKGRGGSMHIADPDIHYFGADGVLGTSAVMCCGAGLSIKKKQEKDRIAAVFFGDGSSNEGAVFEAFNLAAVWNLPVLFVCVNNTYGMSTPIAKVMKDTDISKRALPFGMPSRTVDGNHILEVYDAVKEARQYVLENGPMLVVENTYRISGHSKSDGNLYRSKEEINAWKKKCPIKYLRKYLTENGIFNEKELDAIAEQAKQTIENAVEYAKNSPEPSVEDVLDDVYA</sequence>
<protein>
    <submittedName>
        <fullName evidence="5">Thiamine pyrophosphate-dependent dehydrogenase E1 component subunit alpha</fullName>
    </submittedName>
</protein>
<dbReference type="Gene3D" id="3.40.50.970">
    <property type="match status" value="1"/>
</dbReference>
<dbReference type="EMBL" id="CP060635">
    <property type="protein sequence ID" value="QNM09712.1"/>
    <property type="molecule type" value="Genomic_DNA"/>
</dbReference>
<dbReference type="GO" id="GO:0006086">
    <property type="term" value="P:pyruvate decarboxylation to acetyl-CoA"/>
    <property type="evidence" value="ECO:0007669"/>
    <property type="project" value="TreeGrafter"/>
</dbReference>
<keyword evidence="2" id="KW-0560">Oxidoreductase</keyword>
<dbReference type="InterPro" id="IPR029061">
    <property type="entry name" value="THDP-binding"/>
</dbReference>
<name>A0A7G9GFY0_9FIRM</name>
<accession>A0A7G9GFY0</accession>
<keyword evidence="3" id="KW-0786">Thiamine pyrophosphate</keyword>
<evidence type="ECO:0000259" key="4">
    <source>
        <dbReference type="Pfam" id="PF00676"/>
    </source>
</evidence>
<evidence type="ECO:0000256" key="3">
    <source>
        <dbReference type="ARBA" id="ARBA00023052"/>
    </source>
</evidence>
<evidence type="ECO:0000313" key="6">
    <source>
        <dbReference type="Proteomes" id="UP000515860"/>
    </source>
</evidence>
<comment type="cofactor">
    <cofactor evidence="1">
        <name>thiamine diphosphate</name>
        <dbReference type="ChEBI" id="CHEBI:58937"/>
    </cofactor>
</comment>
<evidence type="ECO:0000256" key="1">
    <source>
        <dbReference type="ARBA" id="ARBA00001964"/>
    </source>
</evidence>
<dbReference type="Pfam" id="PF00676">
    <property type="entry name" value="E1_dh"/>
    <property type="match status" value="1"/>
</dbReference>
<dbReference type="PANTHER" id="PTHR11516:SF60">
    <property type="entry name" value="PYRUVATE DEHYDROGENASE E1 COMPONENT SUBUNIT ALPHA"/>
    <property type="match status" value="1"/>
</dbReference>
<keyword evidence="6" id="KW-1185">Reference proteome</keyword>
<dbReference type="Proteomes" id="UP000515860">
    <property type="component" value="Chromosome"/>
</dbReference>
<reference evidence="5 6" key="1">
    <citation type="submission" date="2020-08" db="EMBL/GenBank/DDBJ databases">
        <authorList>
            <person name="Liu C."/>
            <person name="Sun Q."/>
        </authorList>
    </citation>
    <scope>NUCLEOTIDE SEQUENCE [LARGE SCALE GENOMIC DNA]</scope>
    <source>
        <strain evidence="5 6">NSJ-29</strain>
    </source>
</reference>
<dbReference type="CDD" id="cd02000">
    <property type="entry name" value="TPP_E1_PDC_ADC_BCADC"/>
    <property type="match status" value="1"/>
</dbReference>
<dbReference type="AlphaFoldDB" id="A0A7G9GFY0"/>
<dbReference type="PANTHER" id="PTHR11516">
    <property type="entry name" value="PYRUVATE DEHYDROGENASE E1 COMPONENT, ALPHA SUBUNIT BACTERIAL AND ORGANELLAR"/>
    <property type="match status" value="1"/>
</dbReference>
<evidence type="ECO:0000313" key="5">
    <source>
        <dbReference type="EMBL" id="QNM09712.1"/>
    </source>
</evidence>
<dbReference type="RefSeq" id="WP_249329345.1">
    <property type="nucleotide sequence ID" value="NZ_CP060635.1"/>
</dbReference>
<feature type="domain" description="Dehydrogenase E1 component" evidence="4">
    <location>
        <begin position="13"/>
        <end position="310"/>
    </location>
</feature>
<proteinExistence type="predicted"/>
<dbReference type="GO" id="GO:0004739">
    <property type="term" value="F:pyruvate dehydrogenase (acetyl-transferring) activity"/>
    <property type="evidence" value="ECO:0007669"/>
    <property type="project" value="TreeGrafter"/>
</dbReference>